<dbReference type="CDD" id="cd01886">
    <property type="entry name" value="EF-G"/>
    <property type="match status" value="1"/>
</dbReference>
<dbReference type="Gene3D" id="3.30.70.870">
    <property type="entry name" value="Elongation Factor G (Translational Gtpase), domain 3"/>
    <property type="match status" value="1"/>
</dbReference>
<dbReference type="SUPFAM" id="SSF52540">
    <property type="entry name" value="P-loop containing nucleoside triphosphate hydrolases"/>
    <property type="match status" value="1"/>
</dbReference>
<dbReference type="SUPFAM" id="SSF54980">
    <property type="entry name" value="EF-G C-terminal domain-like"/>
    <property type="match status" value="2"/>
</dbReference>
<dbReference type="GO" id="GO:0003746">
    <property type="term" value="F:translation elongation factor activity"/>
    <property type="evidence" value="ECO:0007669"/>
    <property type="project" value="UniProtKB-UniRule"/>
</dbReference>
<dbReference type="Proteomes" id="UP000228495">
    <property type="component" value="Unassembled WGS sequence"/>
</dbReference>
<dbReference type="AlphaFoldDB" id="A0A2H0BGE0"/>
<dbReference type="GO" id="GO:0032790">
    <property type="term" value="P:ribosome disassembly"/>
    <property type="evidence" value="ECO:0007669"/>
    <property type="project" value="TreeGrafter"/>
</dbReference>
<dbReference type="InterPro" id="IPR000640">
    <property type="entry name" value="EFG_V-like"/>
</dbReference>
<dbReference type="Gene3D" id="3.30.70.240">
    <property type="match status" value="1"/>
</dbReference>
<feature type="binding site" evidence="6">
    <location>
        <begin position="22"/>
        <end position="29"/>
    </location>
    <ligand>
        <name>GTP</name>
        <dbReference type="ChEBI" id="CHEBI:37565"/>
    </ligand>
</feature>
<evidence type="ECO:0000256" key="3">
    <source>
        <dbReference type="ARBA" id="ARBA00022768"/>
    </source>
</evidence>
<dbReference type="Gene3D" id="3.40.50.300">
    <property type="entry name" value="P-loop containing nucleotide triphosphate hydrolases"/>
    <property type="match status" value="1"/>
</dbReference>
<evidence type="ECO:0000259" key="8">
    <source>
        <dbReference type="PROSITE" id="PS51722"/>
    </source>
</evidence>
<evidence type="ECO:0000313" key="10">
    <source>
        <dbReference type="Proteomes" id="UP000228495"/>
    </source>
</evidence>
<dbReference type="NCBIfam" id="NF009381">
    <property type="entry name" value="PRK12740.1-5"/>
    <property type="match status" value="1"/>
</dbReference>
<gene>
    <name evidence="6 9" type="primary">fusA</name>
    <name evidence="9" type="ORF">COX05_01730</name>
</gene>
<dbReference type="PANTHER" id="PTHR43261">
    <property type="entry name" value="TRANSLATION ELONGATION FACTOR G-RELATED"/>
    <property type="match status" value="1"/>
</dbReference>
<dbReference type="HAMAP" id="MF_00054_B">
    <property type="entry name" value="EF_G_EF_2_B"/>
    <property type="match status" value="1"/>
</dbReference>
<dbReference type="SUPFAM" id="SSF50447">
    <property type="entry name" value="Translation proteins"/>
    <property type="match status" value="1"/>
</dbReference>
<dbReference type="InterPro" id="IPR035649">
    <property type="entry name" value="EFG_V"/>
</dbReference>
<dbReference type="Pfam" id="PF00009">
    <property type="entry name" value="GTP_EFTU"/>
    <property type="match status" value="1"/>
</dbReference>
<reference evidence="9 10" key="1">
    <citation type="submission" date="2017-09" db="EMBL/GenBank/DDBJ databases">
        <title>Depth-based differentiation of microbial function through sediment-hosted aquifers and enrichment of novel symbionts in the deep terrestrial subsurface.</title>
        <authorList>
            <person name="Probst A.J."/>
            <person name="Ladd B."/>
            <person name="Jarett J.K."/>
            <person name="Geller-Mcgrath D.E."/>
            <person name="Sieber C.M."/>
            <person name="Emerson J.B."/>
            <person name="Anantharaman K."/>
            <person name="Thomas B.C."/>
            <person name="Malmstrom R."/>
            <person name="Stieglmeier M."/>
            <person name="Klingl A."/>
            <person name="Woyke T."/>
            <person name="Ryan C.M."/>
            <person name="Banfield J.F."/>
        </authorList>
    </citation>
    <scope>NUCLEOTIDE SEQUENCE [LARGE SCALE GENOMIC DNA]</scope>
    <source>
        <strain evidence="9">CG22_combo_CG10-13_8_21_14_all_39_12</strain>
    </source>
</reference>
<name>A0A2H0BGE0_UNCKA</name>
<dbReference type="InterPro" id="IPR014721">
    <property type="entry name" value="Ribsml_uS5_D2-typ_fold_subgr"/>
</dbReference>
<dbReference type="CDD" id="cd04088">
    <property type="entry name" value="EFG_mtEFG_II"/>
    <property type="match status" value="1"/>
</dbReference>
<evidence type="ECO:0000256" key="2">
    <source>
        <dbReference type="ARBA" id="ARBA00022741"/>
    </source>
</evidence>
<dbReference type="FunFam" id="3.30.70.240:FF:000001">
    <property type="entry name" value="Elongation factor G"/>
    <property type="match status" value="1"/>
</dbReference>
<dbReference type="InterPro" id="IPR041095">
    <property type="entry name" value="EFG_II"/>
</dbReference>
<organism evidence="9 10">
    <name type="scientific">candidate division WWE3 bacterium CG22_combo_CG10-13_8_21_14_all_39_12</name>
    <dbReference type="NCBI Taxonomy" id="1975094"/>
    <lineage>
        <taxon>Bacteria</taxon>
        <taxon>Katanobacteria</taxon>
    </lineage>
</organism>
<accession>A0A2H0BGE0</accession>
<dbReference type="GO" id="GO:0003924">
    <property type="term" value="F:GTPase activity"/>
    <property type="evidence" value="ECO:0007669"/>
    <property type="project" value="InterPro"/>
</dbReference>
<dbReference type="CDD" id="cd03713">
    <property type="entry name" value="EFG_mtEFG_C"/>
    <property type="match status" value="1"/>
</dbReference>
<dbReference type="Gene3D" id="2.40.30.10">
    <property type="entry name" value="Translation factors"/>
    <property type="match status" value="1"/>
</dbReference>
<dbReference type="PROSITE" id="PS51722">
    <property type="entry name" value="G_TR_2"/>
    <property type="match status" value="1"/>
</dbReference>
<protein>
    <recommendedName>
        <fullName evidence="6 7">Elongation factor G</fullName>
        <shortName evidence="6">EF-G</shortName>
    </recommendedName>
</protein>
<dbReference type="PRINTS" id="PR00315">
    <property type="entry name" value="ELONGATNFCT"/>
</dbReference>
<feature type="binding site" evidence="6">
    <location>
        <begin position="140"/>
        <end position="143"/>
    </location>
    <ligand>
        <name>GTP</name>
        <dbReference type="ChEBI" id="CHEBI:37565"/>
    </ligand>
</feature>
<keyword evidence="5 6" id="KW-0342">GTP-binding</keyword>
<comment type="similarity">
    <text evidence="1 6">Belongs to the TRAFAC class translation factor GTPase superfamily. Classic translation factor GTPase family. EF-G/EF-2 subfamily.</text>
</comment>
<feature type="binding site" evidence="6">
    <location>
        <begin position="86"/>
        <end position="90"/>
    </location>
    <ligand>
        <name>GTP</name>
        <dbReference type="ChEBI" id="CHEBI:37565"/>
    </ligand>
</feature>
<dbReference type="InterPro" id="IPR020568">
    <property type="entry name" value="Ribosomal_Su5_D2-typ_SF"/>
</dbReference>
<dbReference type="SMART" id="SM00838">
    <property type="entry name" value="EFG_C"/>
    <property type="match status" value="1"/>
</dbReference>
<dbReference type="Pfam" id="PF03144">
    <property type="entry name" value="GTP_EFTU_D2"/>
    <property type="match status" value="1"/>
</dbReference>
<sequence length="704" mass="77463">MAKVEGHGDTSIDKIRNIGIIAHIDAGKTTTTERVLYYTGRSYKIGEVHEGAATMDWMDQERERGITITSAATTTFWLDHRVNIIDTPGHLDFTAEVERALRVLDGAVMVLDASEGVQAQTEKVSRQADGYNISRILFINKMDKVGADYDATIEMIRERLVLPAYAYNIPIGAEETFIGVIDLLTRKAIIWHSEDLGATFDTIDLDEADMVDDATKARADKNREELIEKICETDDVLMGQYLEGTEPSLQDLKSALRKAVVDVKIVPVCAGSSLRNKGVQPLLDAVVWYLPSPQEVPPAKGTKIDSEETEVREPTAEAPFSALAFKVQTDPYVGRLTYFRVYSGTIKAGDTIYNSSKGVKDRIGRILLMHANDREEVDTLSAGNIGAAVGLKDTVTSDTLTDVDHPIVLETIEFPDPVISLSIEPNTKADQEKLGIGLRKLQEEDPTFKLQTNKDTGQSLISGMGELHLEIMVDRLKREFGVDATVSRPMVAYRETISTASKDIVGQYIRQSGGKGQYGHVVIDMEPMERGMGREFVNAIKGGTIPNEFFKPIEKGVTEALDSGVYAGYPLQDVKVTLHDGSYHDVDSSEIAFKLAAEIATREGVRRCTPQLLEPIMDLEVVTPEEFMGDVIGDLSGKRGQIVSTETRKNAVIINVTVPLAEMFGYATILRSMTQGRASFMMTPSHYETVPTNIAEKIISSAAE</sequence>
<proteinExistence type="inferred from homology"/>
<dbReference type="InterPro" id="IPR031157">
    <property type="entry name" value="G_TR_CS"/>
</dbReference>
<dbReference type="InterPro" id="IPR005225">
    <property type="entry name" value="Small_GTP-bd"/>
</dbReference>
<dbReference type="InterPro" id="IPR009022">
    <property type="entry name" value="EFG_III"/>
</dbReference>
<dbReference type="Pfam" id="PF00679">
    <property type="entry name" value="EFG_C"/>
    <property type="match status" value="1"/>
</dbReference>
<comment type="subcellular location">
    <subcellularLocation>
        <location evidence="6">Cytoplasm</location>
    </subcellularLocation>
</comment>
<keyword evidence="3 6" id="KW-0251">Elongation factor</keyword>
<evidence type="ECO:0000256" key="1">
    <source>
        <dbReference type="ARBA" id="ARBA00005870"/>
    </source>
</evidence>
<dbReference type="InterPro" id="IPR047872">
    <property type="entry name" value="EFG_IV"/>
</dbReference>
<dbReference type="InterPro" id="IPR005517">
    <property type="entry name" value="Transl_elong_EFG/EF2_IV"/>
</dbReference>
<keyword evidence="4 6" id="KW-0648">Protein biosynthesis</keyword>
<dbReference type="Pfam" id="PF14492">
    <property type="entry name" value="EFG_III"/>
    <property type="match status" value="1"/>
</dbReference>
<evidence type="ECO:0000256" key="5">
    <source>
        <dbReference type="ARBA" id="ARBA00023134"/>
    </source>
</evidence>
<comment type="function">
    <text evidence="6">Catalyzes the GTP-dependent ribosomal translocation step during translation elongation. During this step, the ribosome changes from the pre-translocational (PRE) to the post-translocational (POST) state as the newly formed A-site-bound peptidyl-tRNA and P-site-bound deacylated tRNA move to the P and E sites, respectively. Catalyzes the coordinated movement of the two tRNA molecules, the mRNA and conformational changes in the ribosome.</text>
</comment>
<dbReference type="InterPro" id="IPR000795">
    <property type="entry name" value="T_Tr_GTP-bd_dom"/>
</dbReference>
<evidence type="ECO:0000256" key="6">
    <source>
        <dbReference type="HAMAP-Rule" id="MF_00054"/>
    </source>
</evidence>
<keyword evidence="6" id="KW-0963">Cytoplasm</keyword>
<comment type="caution">
    <text evidence="9">The sequence shown here is derived from an EMBL/GenBank/DDBJ whole genome shotgun (WGS) entry which is preliminary data.</text>
</comment>
<dbReference type="SMART" id="SM00889">
    <property type="entry name" value="EFG_IV"/>
    <property type="match status" value="1"/>
</dbReference>
<dbReference type="FunFam" id="3.40.50.300:FF:000029">
    <property type="entry name" value="Elongation factor G"/>
    <property type="match status" value="1"/>
</dbReference>
<dbReference type="PROSITE" id="PS00301">
    <property type="entry name" value="G_TR_1"/>
    <property type="match status" value="1"/>
</dbReference>
<dbReference type="NCBIfam" id="TIGR00484">
    <property type="entry name" value="EF-G"/>
    <property type="match status" value="1"/>
</dbReference>
<dbReference type="InterPro" id="IPR004161">
    <property type="entry name" value="EFTu-like_2"/>
</dbReference>
<keyword evidence="2 6" id="KW-0547">Nucleotide-binding</keyword>
<dbReference type="SUPFAM" id="SSF54211">
    <property type="entry name" value="Ribosomal protein S5 domain 2-like"/>
    <property type="match status" value="1"/>
</dbReference>
<evidence type="ECO:0000256" key="7">
    <source>
        <dbReference type="NCBIfam" id="TIGR00484"/>
    </source>
</evidence>
<dbReference type="NCBIfam" id="TIGR00231">
    <property type="entry name" value="small_GTP"/>
    <property type="match status" value="1"/>
</dbReference>
<evidence type="ECO:0000256" key="4">
    <source>
        <dbReference type="ARBA" id="ARBA00022917"/>
    </source>
</evidence>
<feature type="domain" description="Tr-type G" evidence="8">
    <location>
        <begin position="13"/>
        <end position="294"/>
    </location>
</feature>
<dbReference type="FunFam" id="3.30.230.10:FF:000003">
    <property type="entry name" value="Elongation factor G"/>
    <property type="match status" value="1"/>
</dbReference>
<dbReference type="FunFam" id="2.40.30.10:FF:000006">
    <property type="entry name" value="Elongation factor G"/>
    <property type="match status" value="1"/>
</dbReference>
<dbReference type="CDD" id="cd16262">
    <property type="entry name" value="EFG_III"/>
    <property type="match status" value="1"/>
</dbReference>
<dbReference type="FunFam" id="3.30.70.870:FF:000001">
    <property type="entry name" value="Elongation factor G"/>
    <property type="match status" value="1"/>
</dbReference>
<dbReference type="InterPro" id="IPR027417">
    <property type="entry name" value="P-loop_NTPase"/>
</dbReference>
<dbReference type="Pfam" id="PF03764">
    <property type="entry name" value="EFG_IV"/>
    <property type="match status" value="1"/>
</dbReference>
<dbReference type="InterPro" id="IPR035647">
    <property type="entry name" value="EFG_III/V"/>
</dbReference>
<dbReference type="InterPro" id="IPR009000">
    <property type="entry name" value="Transl_B-barrel_sf"/>
</dbReference>
<dbReference type="EMBL" id="PCSU01000024">
    <property type="protein sequence ID" value="PIP56694.1"/>
    <property type="molecule type" value="Genomic_DNA"/>
</dbReference>
<dbReference type="Gene3D" id="3.30.230.10">
    <property type="match status" value="1"/>
</dbReference>
<dbReference type="GO" id="GO:0005525">
    <property type="term" value="F:GTP binding"/>
    <property type="evidence" value="ECO:0007669"/>
    <property type="project" value="UniProtKB-UniRule"/>
</dbReference>
<dbReference type="PANTHER" id="PTHR43261:SF1">
    <property type="entry name" value="RIBOSOME-RELEASING FACTOR 2, MITOCHONDRIAL"/>
    <property type="match status" value="1"/>
</dbReference>
<dbReference type="GO" id="GO:0005737">
    <property type="term" value="C:cytoplasm"/>
    <property type="evidence" value="ECO:0007669"/>
    <property type="project" value="UniProtKB-SubCell"/>
</dbReference>
<dbReference type="InterPro" id="IPR004540">
    <property type="entry name" value="Transl_elong_EFG/EF2"/>
</dbReference>
<evidence type="ECO:0000313" key="9">
    <source>
        <dbReference type="EMBL" id="PIP56694.1"/>
    </source>
</evidence>
<dbReference type="CDD" id="cd01434">
    <property type="entry name" value="EFG_mtEFG1_IV"/>
    <property type="match status" value="1"/>
</dbReference>